<evidence type="ECO:0000256" key="5">
    <source>
        <dbReference type="ARBA" id="ARBA00024883"/>
    </source>
</evidence>
<dbReference type="PANTHER" id="PTHR46039">
    <property type="entry name" value="SUCROSE-PHOSPHATE SYNTHASE 3-RELATED"/>
    <property type="match status" value="1"/>
</dbReference>
<feature type="domain" description="Glycosyl transferase family 1" evidence="8">
    <location>
        <begin position="565"/>
        <end position="746"/>
    </location>
</feature>
<reference evidence="10 11" key="1">
    <citation type="submission" date="2023-10" db="EMBL/GenBank/DDBJ databases">
        <authorList>
            <person name="Maclean D."/>
            <person name="Macfadyen A."/>
        </authorList>
    </citation>
    <scope>NUCLEOTIDE SEQUENCE [LARGE SCALE GENOMIC DNA]</scope>
</reference>
<dbReference type="EMBL" id="CAUYUE010000012">
    <property type="protein sequence ID" value="CAK0785255.1"/>
    <property type="molecule type" value="Genomic_DNA"/>
</dbReference>
<dbReference type="GO" id="GO:0046524">
    <property type="term" value="F:sucrose-phosphate synthase activity"/>
    <property type="evidence" value="ECO:0007669"/>
    <property type="project" value="UniProtKB-EC"/>
</dbReference>
<dbReference type="PANTHER" id="PTHR46039:SF5">
    <property type="entry name" value="SUCROSE-PHOSPHATE SYNTHASE 3-RELATED"/>
    <property type="match status" value="1"/>
</dbReference>
<feature type="region of interest" description="Disordered" evidence="7">
    <location>
        <begin position="794"/>
        <end position="881"/>
    </location>
</feature>
<evidence type="ECO:0000313" key="10">
    <source>
        <dbReference type="EMBL" id="CAK0785255.1"/>
    </source>
</evidence>
<gene>
    <name evidence="10" type="ORF">CVIRNUC_008461</name>
</gene>
<comment type="catalytic activity">
    <reaction evidence="6">
        <text>beta-D-fructose 6-phosphate + UDP-alpha-D-glucose = sucrose 6(F)-phosphate + UDP + H(+)</text>
        <dbReference type="Rhea" id="RHEA:22172"/>
        <dbReference type="ChEBI" id="CHEBI:15378"/>
        <dbReference type="ChEBI" id="CHEBI:57634"/>
        <dbReference type="ChEBI" id="CHEBI:57723"/>
        <dbReference type="ChEBI" id="CHEBI:58223"/>
        <dbReference type="ChEBI" id="CHEBI:58885"/>
        <dbReference type="EC" id="2.4.1.14"/>
    </reaction>
</comment>
<keyword evidence="4" id="KW-0808">Transferase</keyword>
<keyword evidence="11" id="KW-1185">Reference proteome</keyword>
<evidence type="ECO:0000259" key="9">
    <source>
        <dbReference type="Pfam" id="PF00862"/>
    </source>
</evidence>
<dbReference type="EC" id="2.4.1.14" evidence="2"/>
<evidence type="ECO:0000256" key="7">
    <source>
        <dbReference type="SAM" id="MobiDB-lite"/>
    </source>
</evidence>
<dbReference type="SUPFAM" id="SSF53756">
    <property type="entry name" value="UDP-Glycosyltransferase/glycogen phosphorylase"/>
    <property type="match status" value="1"/>
</dbReference>
<dbReference type="Gene3D" id="3.40.50.1000">
    <property type="entry name" value="HAD superfamily/HAD-like"/>
    <property type="match status" value="1"/>
</dbReference>
<dbReference type="InterPro" id="IPR000368">
    <property type="entry name" value="Sucrose_synth_GT-B1"/>
</dbReference>
<proteinExistence type="inferred from homology"/>
<organism evidence="10 11">
    <name type="scientific">Coccomyxa viridis</name>
    <dbReference type="NCBI Taxonomy" id="1274662"/>
    <lineage>
        <taxon>Eukaryota</taxon>
        <taxon>Viridiplantae</taxon>
        <taxon>Chlorophyta</taxon>
        <taxon>core chlorophytes</taxon>
        <taxon>Trebouxiophyceae</taxon>
        <taxon>Trebouxiophyceae incertae sedis</taxon>
        <taxon>Coccomyxaceae</taxon>
        <taxon>Coccomyxa</taxon>
    </lineage>
</organism>
<dbReference type="Proteomes" id="UP001314263">
    <property type="component" value="Unassembled WGS sequence"/>
</dbReference>
<comment type="caution">
    <text evidence="10">The sequence shown here is derived from an EMBL/GenBank/DDBJ whole genome shotgun (WGS) entry which is preliminary data.</text>
</comment>
<evidence type="ECO:0000256" key="2">
    <source>
        <dbReference type="ARBA" id="ARBA00012536"/>
    </source>
</evidence>
<name>A0AAV1IGW5_9CHLO</name>
<evidence type="ECO:0000256" key="1">
    <source>
        <dbReference type="ARBA" id="ARBA00006530"/>
    </source>
</evidence>
<sequence>MAVSANNSWVDSYLEALLSYGLSSEYSKSPTAEKTKSEKVDADRQLYAKYYVSQIMQMGEEGIRDAWNKATSAKHYGEKDARLEYLSWRVWFMKRNRALAKEERRRRAALLAEEGSSVTVQDEETSHDGETSDEETLMPVTSTGSKGISFDLEKKASLHLDKKRAPSLPKVTEGQPFHEKKALKVDTKPKDKDRASVDFLASEYASTPRMAEPHDDRDPFEGRVDGLYLVLISLHGLVRGDRMELGKDPDTGGQVKYVVELARAIAQHPAVYRVDLLTRLIQDPNVDPSYGEPEECIWKAPDEKGLGGAYIERLACGPPKKYLRKEKLWPHIREFADRAIAHTRKTAIALGEAGTPCELYAVHGHYADAGEVAALMSSTLGIDMVMTGHSLGRNKLEHLLGTMTKKEIEDNYAISRRIEAEERALETATMVLTSTQQEIDEQWGLYDGYDVKLEAVLRARRRAGRMMPLINVIPPGLDFSSLKVDLPMDPAQGAKPPPKHASFSAHHSNPCSPRSADGSSPHGEPRLSDVGSPVAAGREENNNKVARQTTGQGFYPFLKEEPQIWREIFRFLKNPRKPAILAMSRPDAKKNITTLVKAFGEDPTLRELANLVLIMGNRDNIDSMAGGSQKILNQVLKLIDQHDLYGSVAYPKKHQQKDISDIYLLPFATRGIFTNVALQEPFGLTVIEAAAHGVPTVATKNGGPVDIMATLHHGLLVDPTNSKQIADALIRILTNSQVWDEMSQNGVGNIMAYSWFSHCEKYLKALEFEKRFMKKQKRFQSRLSGNWDTKSFLVDGEKPGAANSAQAQEEFLRRGSVPTGPKSRTGSQRPMQVRQSATGPASGRSNARPIDERRPSSSPHAADDAVLLGHPSGEGDAHEHPVGYGRKRFALVVLDGEFRVPAVAPVITQLVSARNKAGADDLGIGVASMSGFSSTFKALQEADVTVGDLDWMICNGGADIWQLLPEHDGKETTWVADEQWEGHISFRWDRDPLARAVTKLVSNDRKETMASAPTLQKALTLMTDQQEAQHVHPNHIMIPLNSETKSVLDMGPRATGKEAVATVVVDKMRRRMRQNGYHAHITLQMAVEDGQMQANVHITPMRASRALALRYLATKFSTDTENIAVVAVSSELQVTGEVTKATSFTSDLIELVSGVCPVTLIGLPQEQGAAGKASKSDSYAIDKMSIRVSPKVFGARIRCLSDKSMDEIVNDIINNNLASGYEGVTPSNPNEDDD</sequence>
<comment type="function">
    <text evidence="5">Plays a role in photosynthetic sucrose synthesis by catalyzing the rate-limiting step of sucrose biosynthesis from UDP-glucose and fructose- 6-phosphate. Involved in the regulation of carbon partitioning in the leaves of plants. May regulate the synthesis of sucrose and therefore play a major role as a limiting factor in the export of photoassimilates out of the leaf. Plays a role for sucrose availability that is essential for plant growth and fiber elongation.</text>
</comment>
<dbReference type="Pfam" id="PF00862">
    <property type="entry name" value="GT-B_Sucrose_synth"/>
    <property type="match status" value="1"/>
</dbReference>
<keyword evidence="3" id="KW-0328">Glycosyltransferase</keyword>
<feature type="domain" description="Sucrose synthase first GT-B" evidence="9">
    <location>
        <begin position="229"/>
        <end position="478"/>
    </location>
</feature>
<accession>A0AAV1IGW5</accession>
<comment type="similarity">
    <text evidence="1">Belongs to the glycosyltransferase 1 family.</text>
</comment>
<protein>
    <recommendedName>
        <fullName evidence="2">sucrose-phosphate synthase</fullName>
        <ecNumber evidence="2">2.4.1.14</ecNumber>
    </recommendedName>
</protein>
<dbReference type="InterPro" id="IPR023214">
    <property type="entry name" value="HAD_sf"/>
</dbReference>
<dbReference type="AlphaFoldDB" id="A0AAV1IGW5"/>
<evidence type="ECO:0000313" key="11">
    <source>
        <dbReference type="Proteomes" id="UP001314263"/>
    </source>
</evidence>
<evidence type="ECO:0000256" key="6">
    <source>
        <dbReference type="ARBA" id="ARBA00047471"/>
    </source>
</evidence>
<dbReference type="Pfam" id="PF00534">
    <property type="entry name" value="Glycos_transf_1"/>
    <property type="match status" value="1"/>
</dbReference>
<dbReference type="InterPro" id="IPR001296">
    <property type="entry name" value="Glyco_trans_1"/>
</dbReference>
<dbReference type="InterPro" id="IPR044161">
    <property type="entry name" value="SPS"/>
</dbReference>
<feature type="region of interest" description="Disordered" evidence="7">
    <location>
        <begin position="488"/>
        <end position="548"/>
    </location>
</feature>
<evidence type="ECO:0000256" key="4">
    <source>
        <dbReference type="ARBA" id="ARBA00022679"/>
    </source>
</evidence>
<dbReference type="Gene3D" id="3.90.1070.10">
    <property type="match status" value="1"/>
</dbReference>
<evidence type="ECO:0000259" key="8">
    <source>
        <dbReference type="Pfam" id="PF00534"/>
    </source>
</evidence>
<evidence type="ECO:0000256" key="3">
    <source>
        <dbReference type="ARBA" id="ARBA00022676"/>
    </source>
</evidence>
<feature type="region of interest" description="Disordered" evidence="7">
    <location>
        <begin position="112"/>
        <end position="144"/>
    </location>
</feature>
<dbReference type="Gene3D" id="3.40.50.2000">
    <property type="entry name" value="Glycogen Phosphorylase B"/>
    <property type="match status" value="2"/>
</dbReference>
<feature type="compositionally biased region" description="Polar residues" evidence="7">
    <location>
        <begin position="822"/>
        <end position="845"/>
    </location>
</feature>